<comment type="caution">
    <text evidence="3">The sequence shown here is derived from an EMBL/GenBank/DDBJ whole genome shotgun (WGS) entry which is preliminary data.</text>
</comment>
<name>A0A7X9NZJ5_9BACT</name>
<evidence type="ECO:0000313" key="3">
    <source>
        <dbReference type="EMBL" id="NME66816.1"/>
    </source>
</evidence>
<dbReference type="Gene3D" id="2.20.25.110">
    <property type="entry name" value="S-adenosyl-L-methionine-dependent methyltransferases"/>
    <property type="match status" value="1"/>
</dbReference>
<dbReference type="SUPFAM" id="SSF53335">
    <property type="entry name" value="S-adenosyl-L-methionine-dependent methyltransferases"/>
    <property type="match status" value="1"/>
</dbReference>
<evidence type="ECO:0000256" key="1">
    <source>
        <dbReference type="ARBA" id="ARBA00022679"/>
    </source>
</evidence>
<accession>A0A7X9NZJ5</accession>
<keyword evidence="1 3" id="KW-0808">Transferase</keyword>
<dbReference type="EMBL" id="JABANE010000005">
    <property type="protein sequence ID" value="NME66816.1"/>
    <property type="molecule type" value="Genomic_DNA"/>
</dbReference>
<dbReference type="PANTHER" id="PTHR43861">
    <property type="entry name" value="TRANS-ACONITATE 2-METHYLTRANSFERASE-RELATED"/>
    <property type="match status" value="1"/>
</dbReference>
<dbReference type="AlphaFoldDB" id="A0A7X9NZJ5"/>
<protein>
    <submittedName>
        <fullName evidence="3">Class I SAM-dependent methyltransferase</fullName>
    </submittedName>
</protein>
<dbReference type="GO" id="GO:0032259">
    <property type="term" value="P:methylation"/>
    <property type="evidence" value="ECO:0007669"/>
    <property type="project" value="UniProtKB-KW"/>
</dbReference>
<dbReference type="CDD" id="cd02440">
    <property type="entry name" value="AdoMet_MTases"/>
    <property type="match status" value="1"/>
</dbReference>
<dbReference type="Gene3D" id="3.40.50.150">
    <property type="entry name" value="Vaccinia Virus protein VP39"/>
    <property type="match status" value="1"/>
</dbReference>
<dbReference type="Pfam" id="PF13649">
    <property type="entry name" value="Methyltransf_25"/>
    <property type="match status" value="1"/>
</dbReference>
<reference evidence="3 4" key="1">
    <citation type="submission" date="2020-04" db="EMBL/GenBank/DDBJ databases">
        <title>Flammeovirga sp. SR4, a novel species isolated from seawater.</title>
        <authorList>
            <person name="Wang X."/>
        </authorList>
    </citation>
    <scope>NUCLEOTIDE SEQUENCE [LARGE SCALE GENOMIC DNA]</scope>
    <source>
        <strain evidence="3 4">ATCC 23126</strain>
    </source>
</reference>
<feature type="domain" description="Methyltransferase" evidence="2">
    <location>
        <begin position="71"/>
        <end position="166"/>
    </location>
</feature>
<evidence type="ECO:0000259" key="2">
    <source>
        <dbReference type="Pfam" id="PF13649"/>
    </source>
</evidence>
<dbReference type="InterPro" id="IPR029063">
    <property type="entry name" value="SAM-dependent_MTases_sf"/>
</dbReference>
<keyword evidence="3" id="KW-0489">Methyltransferase</keyword>
<sequence>MKIQSIINKTGKPEIYEKGSSFMWTDPYIAQQLLQVHLNPDIDLASRKSTTIEKTVQWILKNENGTSKLDILDLGCGPGLYTERFAKEGHNVRGIDISENSINYASQSAKDKNLTIEYQNKSYLEIDLGEEKYDLIVLIYTDLGALIPKEREVLLRKIFKALRQGGTFIFDVLNDKEYTDKVSPKEWESAEAGFWKGTPYVALTESFLYEQEKVILSQHTIYDDDTIEIYRFWTHFFSQSDILEILQPIGFQSITFRNDILPESDMWNGDNVNFTRCKKL</sequence>
<dbReference type="Proteomes" id="UP000576082">
    <property type="component" value="Unassembled WGS sequence"/>
</dbReference>
<gene>
    <name evidence="3" type="ORF">HHU12_02455</name>
</gene>
<proteinExistence type="predicted"/>
<dbReference type="RefSeq" id="WP_169654669.1">
    <property type="nucleotide sequence ID" value="NZ_JABANE010000005.1"/>
</dbReference>
<dbReference type="GO" id="GO:0008168">
    <property type="term" value="F:methyltransferase activity"/>
    <property type="evidence" value="ECO:0007669"/>
    <property type="project" value="UniProtKB-KW"/>
</dbReference>
<organism evidence="3 4">
    <name type="scientific">Flammeovirga aprica JL-4</name>
    <dbReference type="NCBI Taxonomy" id="694437"/>
    <lineage>
        <taxon>Bacteria</taxon>
        <taxon>Pseudomonadati</taxon>
        <taxon>Bacteroidota</taxon>
        <taxon>Cytophagia</taxon>
        <taxon>Cytophagales</taxon>
        <taxon>Flammeovirgaceae</taxon>
        <taxon>Flammeovirga</taxon>
    </lineage>
</organism>
<keyword evidence="4" id="KW-1185">Reference proteome</keyword>
<dbReference type="InterPro" id="IPR041698">
    <property type="entry name" value="Methyltransf_25"/>
</dbReference>
<evidence type="ECO:0000313" key="4">
    <source>
        <dbReference type="Proteomes" id="UP000576082"/>
    </source>
</evidence>